<dbReference type="EMBL" id="JACXAF010000003">
    <property type="protein sequence ID" value="MBD1388466.1"/>
    <property type="molecule type" value="Genomic_DNA"/>
</dbReference>
<accession>A0A8J6QID6</accession>
<proteinExistence type="predicted"/>
<evidence type="ECO:0000313" key="3">
    <source>
        <dbReference type="Proteomes" id="UP000638014"/>
    </source>
</evidence>
<dbReference type="GO" id="GO:0046872">
    <property type="term" value="F:metal ion binding"/>
    <property type="evidence" value="ECO:0007669"/>
    <property type="project" value="InterPro"/>
</dbReference>
<dbReference type="Proteomes" id="UP000638014">
    <property type="component" value="Unassembled WGS sequence"/>
</dbReference>
<evidence type="ECO:0008006" key="4">
    <source>
        <dbReference type="Google" id="ProtNLM"/>
    </source>
</evidence>
<dbReference type="Pfam" id="PF19795">
    <property type="entry name" value="DUF6279"/>
    <property type="match status" value="1"/>
</dbReference>
<reference evidence="2" key="1">
    <citation type="submission" date="2020-09" db="EMBL/GenBank/DDBJ databases">
        <title>A novel bacterium of genus Neiella, isolated from South China Sea.</title>
        <authorList>
            <person name="Huang H."/>
            <person name="Mo K."/>
            <person name="Hu Y."/>
        </authorList>
    </citation>
    <scope>NUCLEOTIDE SEQUENCE</scope>
    <source>
        <strain evidence="2">HB171785</strain>
    </source>
</reference>
<gene>
    <name evidence="2" type="ORF">IC617_03410</name>
</gene>
<dbReference type="InterPro" id="IPR016875">
    <property type="entry name" value="UCP028200"/>
</dbReference>
<name>A0A8J6QID6_9GAMM</name>
<organism evidence="2 3">
    <name type="scientific">Neiella litorisoli</name>
    <dbReference type="NCBI Taxonomy" id="2771431"/>
    <lineage>
        <taxon>Bacteria</taxon>
        <taxon>Pseudomonadati</taxon>
        <taxon>Pseudomonadota</taxon>
        <taxon>Gammaproteobacteria</taxon>
        <taxon>Alteromonadales</taxon>
        <taxon>Echinimonadaceae</taxon>
        <taxon>Neiella</taxon>
    </lineage>
</organism>
<evidence type="ECO:0000313" key="2">
    <source>
        <dbReference type="EMBL" id="MBD1388466.1"/>
    </source>
</evidence>
<dbReference type="SUPFAM" id="SSF63411">
    <property type="entry name" value="LuxS/MPP-like metallohydrolase"/>
    <property type="match status" value="1"/>
</dbReference>
<dbReference type="PIRSF" id="PIRSF028200">
    <property type="entry name" value="UCP028200"/>
    <property type="match status" value="1"/>
</dbReference>
<sequence length="306" mass="36165">MYRKLQLWLKPLLALSLIMTLVGCSFKTTYRFMDWIVPWYVDDYVTLNDMQERLLDDELAELLAWHQSQELTRYADDLALFRQQVVSQQWDAEQWLAQLERMRGHQQRLLAEAIPRLAKLIRSLSDEQIEEVFANLTEQVAESREKSSQRSDEEWQQHWYDNNESSLEKWLDQLTDEQQQMLLQWSKQRPYDRQLITQQGDFWMTRLRQLFEARAEPSLEADLTSLLLAKDTVAGFDRYVEQVRWSYASLYAQMQASMTAEQKSHIDKALAKWQNDFSDLAERYQAKETNHGSTDAGLAGHQAASR</sequence>
<dbReference type="InterPro" id="IPR011249">
    <property type="entry name" value="Metalloenz_LuxS/M16"/>
</dbReference>
<dbReference type="RefSeq" id="WP_191143570.1">
    <property type="nucleotide sequence ID" value="NZ_JACXAF010000003.1"/>
</dbReference>
<comment type="caution">
    <text evidence="2">The sequence shown here is derived from an EMBL/GenBank/DDBJ whole genome shotgun (WGS) entry which is preliminary data.</text>
</comment>
<protein>
    <recommendedName>
        <fullName evidence="4">Lipoprotein</fullName>
    </recommendedName>
</protein>
<feature type="region of interest" description="Disordered" evidence="1">
    <location>
        <begin position="286"/>
        <end position="306"/>
    </location>
</feature>
<keyword evidence="3" id="KW-1185">Reference proteome</keyword>
<evidence type="ECO:0000256" key="1">
    <source>
        <dbReference type="SAM" id="MobiDB-lite"/>
    </source>
</evidence>
<dbReference type="PROSITE" id="PS51257">
    <property type="entry name" value="PROKAR_LIPOPROTEIN"/>
    <property type="match status" value="1"/>
</dbReference>
<dbReference type="AlphaFoldDB" id="A0A8J6QID6"/>